<evidence type="ECO:0000256" key="1">
    <source>
        <dbReference type="SAM" id="MobiDB-lite"/>
    </source>
</evidence>
<dbReference type="AlphaFoldDB" id="A0A926I0Q1"/>
<name>A0A926I0Q1_9FIRM</name>
<proteinExistence type="predicted"/>
<dbReference type="Proteomes" id="UP000653127">
    <property type="component" value="Unassembled WGS sequence"/>
</dbReference>
<sequence>MTIAENNRYSEAERSWLEEPEYNPYEDDGPDPDEEYERWRDERLGIGAN</sequence>
<feature type="region of interest" description="Disordered" evidence="1">
    <location>
        <begin position="1"/>
        <end position="49"/>
    </location>
</feature>
<evidence type="ECO:0000313" key="2">
    <source>
        <dbReference type="EMBL" id="MBC8547247.1"/>
    </source>
</evidence>
<dbReference type="EMBL" id="JACRST010000016">
    <property type="protein sequence ID" value="MBC8547247.1"/>
    <property type="molecule type" value="Genomic_DNA"/>
</dbReference>
<keyword evidence="3" id="KW-1185">Reference proteome</keyword>
<feature type="compositionally biased region" description="Basic and acidic residues" evidence="1">
    <location>
        <begin position="37"/>
        <end position="49"/>
    </location>
</feature>
<accession>A0A926I0Q1</accession>
<feature type="compositionally biased region" description="Acidic residues" evidence="1">
    <location>
        <begin position="18"/>
        <end position="36"/>
    </location>
</feature>
<reference evidence="2" key="1">
    <citation type="submission" date="2020-08" db="EMBL/GenBank/DDBJ databases">
        <title>Genome public.</title>
        <authorList>
            <person name="Liu C."/>
            <person name="Sun Q."/>
        </authorList>
    </citation>
    <scope>NUCLEOTIDE SEQUENCE</scope>
    <source>
        <strain evidence="2">NSJ-31</strain>
    </source>
</reference>
<organism evidence="2 3">
    <name type="scientific">Ligaoa zhengdingensis</name>
    <dbReference type="NCBI Taxonomy" id="2763658"/>
    <lineage>
        <taxon>Bacteria</taxon>
        <taxon>Bacillati</taxon>
        <taxon>Bacillota</taxon>
        <taxon>Clostridia</taxon>
        <taxon>Eubacteriales</taxon>
        <taxon>Oscillospiraceae</taxon>
        <taxon>Ligaoa</taxon>
    </lineage>
</organism>
<protein>
    <submittedName>
        <fullName evidence="2">Uncharacterized protein</fullName>
    </submittedName>
</protein>
<comment type="caution">
    <text evidence="2">The sequence shown here is derived from an EMBL/GenBank/DDBJ whole genome shotgun (WGS) entry which is preliminary data.</text>
</comment>
<dbReference type="RefSeq" id="WP_249283322.1">
    <property type="nucleotide sequence ID" value="NZ_JACRST010000016.1"/>
</dbReference>
<gene>
    <name evidence="2" type="ORF">H8711_09955</name>
</gene>
<evidence type="ECO:0000313" key="3">
    <source>
        <dbReference type="Proteomes" id="UP000653127"/>
    </source>
</evidence>
<feature type="compositionally biased region" description="Basic and acidic residues" evidence="1">
    <location>
        <begin position="8"/>
        <end position="17"/>
    </location>
</feature>